<feature type="transmembrane region" description="Helical" evidence="2">
    <location>
        <begin position="80"/>
        <end position="103"/>
    </location>
</feature>
<evidence type="ECO:0000256" key="2">
    <source>
        <dbReference type="SAM" id="Phobius"/>
    </source>
</evidence>
<name>A0A9P7RPT4_9AGAR</name>
<dbReference type="OrthoDB" id="3094845at2759"/>
<feature type="compositionally biased region" description="Basic residues" evidence="1">
    <location>
        <begin position="7"/>
        <end position="23"/>
    </location>
</feature>
<proteinExistence type="predicted"/>
<evidence type="ECO:0000256" key="1">
    <source>
        <dbReference type="SAM" id="MobiDB-lite"/>
    </source>
</evidence>
<evidence type="ECO:0000313" key="3">
    <source>
        <dbReference type="EMBL" id="KAG7087596.1"/>
    </source>
</evidence>
<keyword evidence="2" id="KW-1133">Transmembrane helix</keyword>
<comment type="caution">
    <text evidence="3">The sequence shown here is derived from an EMBL/GenBank/DDBJ whole genome shotgun (WGS) entry which is preliminary data.</text>
</comment>
<dbReference type="AlphaFoldDB" id="A0A9P7RPT4"/>
<dbReference type="RefSeq" id="XP_043004067.1">
    <property type="nucleotide sequence ID" value="XM_043158713.1"/>
</dbReference>
<dbReference type="Proteomes" id="UP001049176">
    <property type="component" value="Chromosome 9"/>
</dbReference>
<sequence>MDLPERRKQHLTTSRRARFHPYRRPASPHEDQSVPYKPRVEDDTLLYLAFDVPNLSPQAPNDVPLEVEDRFNDRNEDELGLWDLGLTVFILLVLRHLLMLVLLQHNDGP</sequence>
<dbReference type="KEGG" id="more:E1B28_013549"/>
<keyword evidence="4" id="KW-1185">Reference proteome</keyword>
<reference evidence="3" key="1">
    <citation type="journal article" date="2021" name="Genome Biol. Evol.">
        <title>The assembled and annotated genome of the fairy-ring fungus Marasmius oreades.</title>
        <authorList>
            <person name="Hiltunen M."/>
            <person name="Ament-Velasquez S.L."/>
            <person name="Johannesson H."/>
        </authorList>
    </citation>
    <scope>NUCLEOTIDE SEQUENCE</scope>
    <source>
        <strain evidence="3">03SP1</strain>
    </source>
</reference>
<protein>
    <submittedName>
        <fullName evidence="3">Uncharacterized protein</fullName>
    </submittedName>
</protein>
<feature type="region of interest" description="Disordered" evidence="1">
    <location>
        <begin position="1"/>
        <end position="36"/>
    </location>
</feature>
<keyword evidence="2" id="KW-0812">Transmembrane</keyword>
<gene>
    <name evidence="3" type="ORF">E1B28_013549</name>
</gene>
<keyword evidence="2" id="KW-0472">Membrane</keyword>
<accession>A0A9P7RPT4</accession>
<dbReference type="GeneID" id="66082624"/>
<organism evidence="3 4">
    <name type="scientific">Marasmius oreades</name>
    <name type="common">fairy-ring Marasmius</name>
    <dbReference type="NCBI Taxonomy" id="181124"/>
    <lineage>
        <taxon>Eukaryota</taxon>
        <taxon>Fungi</taxon>
        <taxon>Dikarya</taxon>
        <taxon>Basidiomycota</taxon>
        <taxon>Agaricomycotina</taxon>
        <taxon>Agaricomycetes</taxon>
        <taxon>Agaricomycetidae</taxon>
        <taxon>Agaricales</taxon>
        <taxon>Marasmiineae</taxon>
        <taxon>Marasmiaceae</taxon>
        <taxon>Marasmius</taxon>
    </lineage>
</organism>
<feature type="compositionally biased region" description="Basic and acidic residues" evidence="1">
    <location>
        <begin position="27"/>
        <end position="36"/>
    </location>
</feature>
<dbReference type="EMBL" id="CM032189">
    <property type="protein sequence ID" value="KAG7087596.1"/>
    <property type="molecule type" value="Genomic_DNA"/>
</dbReference>
<evidence type="ECO:0000313" key="4">
    <source>
        <dbReference type="Proteomes" id="UP001049176"/>
    </source>
</evidence>